<evidence type="ECO:0000256" key="6">
    <source>
        <dbReference type="PIRSR" id="PIRSR016020-2"/>
    </source>
</evidence>
<feature type="active site" evidence="5">
    <location>
        <position position="262"/>
    </location>
</feature>
<keyword evidence="3 4" id="KW-0413">Isomerase</keyword>
<dbReference type="GO" id="GO:0047938">
    <property type="term" value="F:glucose-6-phosphate 1-epimerase activity"/>
    <property type="evidence" value="ECO:0007669"/>
    <property type="project" value="UniProtKB-UniRule"/>
</dbReference>
<dbReference type="Proteomes" id="UP000298488">
    <property type="component" value="Unassembled WGS sequence"/>
</dbReference>
<feature type="active site" evidence="5">
    <location>
        <position position="163"/>
    </location>
</feature>
<dbReference type="InterPro" id="IPR014718">
    <property type="entry name" value="GH-type_carb-bd"/>
</dbReference>
<evidence type="ECO:0000256" key="5">
    <source>
        <dbReference type="PIRSR" id="PIRSR016020-1"/>
    </source>
</evidence>
<evidence type="ECO:0000256" key="2">
    <source>
        <dbReference type="ARBA" id="ARBA00005866"/>
    </source>
</evidence>
<dbReference type="RefSeq" id="WP_104096250.1">
    <property type="nucleotide sequence ID" value="NZ_JACHBP010000001.1"/>
</dbReference>
<name>A0A4R8VAZ5_9MICO</name>
<keyword evidence="8" id="KW-1185">Reference proteome</keyword>
<dbReference type="OrthoDB" id="9790727at2"/>
<gene>
    <name evidence="7" type="ORF">E3N84_10355</name>
</gene>
<feature type="binding site" evidence="6">
    <location>
        <position position="88"/>
    </location>
    <ligand>
        <name>substrate</name>
    </ligand>
</feature>
<evidence type="ECO:0000256" key="4">
    <source>
        <dbReference type="PIRNR" id="PIRNR016020"/>
    </source>
</evidence>
<dbReference type="Pfam" id="PF01263">
    <property type="entry name" value="Aldose_epim"/>
    <property type="match status" value="1"/>
</dbReference>
<evidence type="ECO:0000313" key="7">
    <source>
        <dbReference type="EMBL" id="TFB80394.1"/>
    </source>
</evidence>
<evidence type="ECO:0000256" key="1">
    <source>
        <dbReference type="ARBA" id="ARBA00001096"/>
    </source>
</evidence>
<proteinExistence type="inferred from homology"/>
<evidence type="ECO:0000256" key="3">
    <source>
        <dbReference type="ARBA" id="ARBA00023235"/>
    </source>
</evidence>
<dbReference type="Gene3D" id="2.70.98.10">
    <property type="match status" value="1"/>
</dbReference>
<dbReference type="PANTHER" id="PTHR11122:SF13">
    <property type="entry name" value="GLUCOSE-6-PHOSPHATE 1-EPIMERASE"/>
    <property type="match status" value="1"/>
</dbReference>
<protein>
    <recommendedName>
        <fullName evidence="4">Putative glucose-6-phosphate 1-epimerase</fullName>
        <ecNumber evidence="4">5.1.3.15</ecNumber>
    </recommendedName>
</protein>
<organism evidence="7 8">
    <name type="scientific">Terrimesophilobacter mesophilus</name>
    <dbReference type="NCBI Taxonomy" id="433647"/>
    <lineage>
        <taxon>Bacteria</taxon>
        <taxon>Bacillati</taxon>
        <taxon>Actinomycetota</taxon>
        <taxon>Actinomycetes</taxon>
        <taxon>Micrococcales</taxon>
        <taxon>Microbacteriaceae</taxon>
        <taxon>Terrimesophilobacter</taxon>
    </lineage>
</organism>
<feature type="binding site" evidence="6">
    <location>
        <position position="67"/>
    </location>
    <ligand>
        <name>substrate</name>
    </ligand>
</feature>
<dbReference type="InterPro" id="IPR025532">
    <property type="entry name" value="G6P_1-epimerase"/>
</dbReference>
<dbReference type="PANTHER" id="PTHR11122">
    <property type="entry name" value="APOSPORY-ASSOCIATED PROTEIN C-RELATED"/>
    <property type="match status" value="1"/>
</dbReference>
<dbReference type="GO" id="GO:0030246">
    <property type="term" value="F:carbohydrate binding"/>
    <property type="evidence" value="ECO:0007669"/>
    <property type="project" value="UniProtKB-UniRule"/>
</dbReference>
<evidence type="ECO:0000313" key="8">
    <source>
        <dbReference type="Proteomes" id="UP000298488"/>
    </source>
</evidence>
<dbReference type="SUPFAM" id="SSF74650">
    <property type="entry name" value="Galactose mutarotase-like"/>
    <property type="match status" value="1"/>
</dbReference>
<sequence length="290" mass="31411">MPTPALPPSVRLLTGPGGLPLLRVSAAGGTGEVFLHGAHLTSWTPAGQSPVLWMSDASRFAENSPIRGGVPICFPWFGLHADHPEAPQHGFARLSTWALTEASEHGPASSLVFRLSDTEQTRASVWPHRFEAIYTVTIGSELRLEFEVVNLDTVDFSFEAALHNYYAIGNVLSTRVHGLEGHQFFSSSASGREEAPVQLGTAVDRRYPTVTTARIEDSDNHRVIAVASDGSDGAVLWNPGPDKARAMEDFSDDGWPQMVCFETANIGESRITLAPGERHSMRATVSVETH</sequence>
<dbReference type="GO" id="GO:0005975">
    <property type="term" value="P:carbohydrate metabolic process"/>
    <property type="evidence" value="ECO:0007669"/>
    <property type="project" value="InterPro"/>
</dbReference>
<dbReference type="PIRSF" id="PIRSF016020">
    <property type="entry name" value="PHexose_mutarotase"/>
    <property type="match status" value="1"/>
</dbReference>
<dbReference type="InterPro" id="IPR008183">
    <property type="entry name" value="Aldose_1/G6P_1-epimerase"/>
</dbReference>
<dbReference type="EMBL" id="SOFI01000003">
    <property type="protein sequence ID" value="TFB80394.1"/>
    <property type="molecule type" value="Genomic_DNA"/>
</dbReference>
<feature type="binding site" evidence="6">
    <location>
        <position position="93"/>
    </location>
    <ligand>
        <name>substrate</name>
    </ligand>
</feature>
<dbReference type="CDD" id="cd09020">
    <property type="entry name" value="D-hex-6-P-epi_like"/>
    <property type="match status" value="1"/>
</dbReference>
<dbReference type="InterPro" id="IPR011013">
    <property type="entry name" value="Gal_mutarotase_sf_dom"/>
</dbReference>
<comment type="catalytic activity">
    <reaction evidence="1">
        <text>alpha-D-glucose 6-phosphate = beta-D-glucose 6-phosphate</text>
        <dbReference type="Rhea" id="RHEA:16249"/>
        <dbReference type="ChEBI" id="CHEBI:58225"/>
        <dbReference type="ChEBI" id="CHEBI:58247"/>
        <dbReference type="EC" id="5.1.3.15"/>
    </reaction>
</comment>
<dbReference type="AlphaFoldDB" id="A0A4R8VAZ5"/>
<comment type="caution">
    <text evidence="7">The sequence shown here is derived from an EMBL/GenBank/DDBJ whole genome shotgun (WGS) entry which is preliminary data.</text>
</comment>
<accession>A0A4R8VAZ5</accession>
<comment type="similarity">
    <text evidence="2 4">Belongs to the glucose-6-phosphate 1-epimerase family.</text>
</comment>
<reference evidence="7 8" key="1">
    <citation type="submission" date="2019-03" db="EMBL/GenBank/DDBJ databases">
        <title>Genomics of glacier-inhabiting Cryobacterium strains.</title>
        <authorList>
            <person name="Liu Q."/>
            <person name="Xin Y.-H."/>
        </authorList>
    </citation>
    <scope>NUCLEOTIDE SEQUENCE [LARGE SCALE GENOMIC DNA]</scope>
    <source>
        <strain evidence="7 8">CGMCC 1.10440</strain>
    </source>
</reference>
<dbReference type="EC" id="5.1.3.15" evidence="4"/>